<gene>
    <name evidence="3" type="ORF">FB474_0376</name>
</gene>
<dbReference type="InterPro" id="IPR036388">
    <property type="entry name" value="WH-like_DNA-bd_sf"/>
</dbReference>
<dbReference type="InterPro" id="IPR036390">
    <property type="entry name" value="WH_DNA-bd_sf"/>
</dbReference>
<evidence type="ECO:0000259" key="1">
    <source>
        <dbReference type="Pfam" id="PF03551"/>
    </source>
</evidence>
<dbReference type="PANTHER" id="PTHR43252:SF4">
    <property type="entry name" value="TRANSCRIPTIONAL REGULATORY PROTEIN"/>
    <property type="match status" value="1"/>
</dbReference>
<feature type="domain" description="Transcription regulator PadR N-terminal" evidence="1">
    <location>
        <begin position="12"/>
        <end position="85"/>
    </location>
</feature>
<reference evidence="3 4" key="1">
    <citation type="submission" date="2019-06" db="EMBL/GenBank/DDBJ databases">
        <title>Sequencing the genomes of 1000 actinobacteria strains.</title>
        <authorList>
            <person name="Klenk H.-P."/>
        </authorList>
    </citation>
    <scope>NUCLEOTIDE SEQUENCE [LARGE SCALE GENOMIC DNA]</scope>
    <source>
        <strain evidence="3 4">DSM 18082</strain>
    </source>
</reference>
<dbReference type="Gene3D" id="1.10.10.10">
    <property type="entry name" value="Winged helix-like DNA-binding domain superfamily/Winged helix DNA-binding domain"/>
    <property type="match status" value="1"/>
</dbReference>
<dbReference type="RefSeq" id="WP_141787102.1">
    <property type="nucleotide sequence ID" value="NZ_BAAAKX010000009.1"/>
</dbReference>
<comment type="caution">
    <text evidence="3">The sequence shown here is derived from an EMBL/GenBank/DDBJ whole genome shotgun (WGS) entry which is preliminary data.</text>
</comment>
<dbReference type="Gene3D" id="6.10.140.190">
    <property type="match status" value="1"/>
</dbReference>
<feature type="domain" description="Transcription regulator PadR C-terminal" evidence="2">
    <location>
        <begin position="98"/>
        <end position="184"/>
    </location>
</feature>
<dbReference type="Pfam" id="PF03551">
    <property type="entry name" value="PadR"/>
    <property type="match status" value="1"/>
</dbReference>
<dbReference type="OrthoDB" id="3186544at2"/>
<dbReference type="InterPro" id="IPR005149">
    <property type="entry name" value="Tscrpt_reg_PadR_N"/>
</dbReference>
<proteinExistence type="predicted"/>
<protein>
    <submittedName>
        <fullName evidence="3">DNA-binding PadR family transcriptional regulator</fullName>
    </submittedName>
</protein>
<keyword evidence="3" id="KW-0238">DNA-binding</keyword>
<evidence type="ECO:0000313" key="4">
    <source>
        <dbReference type="Proteomes" id="UP000319514"/>
    </source>
</evidence>
<dbReference type="Proteomes" id="UP000319514">
    <property type="component" value="Unassembled WGS sequence"/>
</dbReference>
<dbReference type="GO" id="GO:0003677">
    <property type="term" value="F:DNA binding"/>
    <property type="evidence" value="ECO:0007669"/>
    <property type="project" value="UniProtKB-KW"/>
</dbReference>
<dbReference type="PANTHER" id="PTHR43252">
    <property type="entry name" value="TRANSCRIPTIONAL REGULATOR YQJI"/>
    <property type="match status" value="1"/>
</dbReference>
<evidence type="ECO:0000313" key="3">
    <source>
        <dbReference type="EMBL" id="TQL59031.1"/>
    </source>
</evidence>
<dbReference type="AlphaFoldDB" id="A0A542ZFE0"/>
<accession>A0A542ZFE0</accession>
<dbReference type="SUPFAM" id="SSF46785">
    <property type="entry name" value="Winged helix' DNA-binding domain"/>
    <property type="match status" value="1"/>
</dbReference>
<evidence type="ECO:0000259" key="2">
    <source>
        <dbReference type="Pfam" id="PF10400"/>
    </source>
</evidence>
<dbReference type="Pfam" id="PF10400">
    <property type="entry name" value="Vir_act_alpha_C"/>
    <property type="match status" value="1"/>
</dbReference>
<name>A0A542ZFE0_9MICO</name>
<dbReference type="EMBL" id="VFOQ01000001">
    <property type="protein sequence ID" value="TQL59031.1"/>
    <property type="molecule type" value="Genomic_DNA"/>
</dbReference>
<dbReference type="InterPro" id="IPR018309">
    <property type="entry name" value="Tscrpt_reg_PadR_C"/>
</dbReference>
<keyword evidence="4" id="KW-1185">Reference proteome</keyword>
<organism evidence="3 4">
    <name type="scientific">Oryzihumus leptocrescens</name>
    <dbReference type="NCBI Taxonomy" id="297536"/>
    <lineage>
        <taxon>Bacteria</taxon>
        <taxon>Bacillati</taxon>
        <taxon>Actinomycetota</taxon>
        <taxon>Actinomycetes</taxon>
        <taxon>Micrococcales</taxon>
        <taxon>Intrasporangiaceae</taxon>
        <taxon>Oryzihumus</taxon>
    </lineage>
</organism>
<sequence length="185" mass="20949">MTASTSSLGYAVLGLLARSAATGYDLTRRMHRPVGWFWTAAHSQVYPELARLESGGLVEHDVVEGAGPRPTKRYRLTRAGRVRLRDWVAEPAERAPDRDPLMLKVYSLWLLDRPQAVALVEATRTDHAARLEVYAAQEREMQARPEALADPGTREFAAWATLRAGISFEQHRLDWCDWLLARLRD</sequence>